<dbReference type="PANTHER" id="PTHR43437">
    <property type="entry name" value="HYDROXYACYL-THIOESTER DEHYDRATASE TYPE 2, MITOCHONDRIAL-RELATED"/>
    <property type="match status" value="1"/>
</dbReference>
<dbReference type="AlphaFoldDB" id="A0A1X7LLG0"/>
<dbReference type="SUPFAM" id="SSF54637">
    <property type="entry name" value="Thioesterase/thiol ester dehydrase-isomerase"/>
    <property type="match status" value="1"/>
</dbReference>
<keyword evidence="4" id="KW-1185">Reference proteome</keyword>
<dbReference type="InterPro" id="IPR002539">
    <property type="entry name" value="MaoC-like_dom"/>
</dbReference>
<feature type="domain" description="MaoC-like" evidence="2">
    <location>
        <begin position="20"/>
        <end position="121"/>
    </location>
</feature>
<gene>
    <name evidence="3" type="ORF">SAMN06265784_106316</name>
</gene>
<name>A0A1X7LLG0_9BURK</name>
<dbReference type="InterPro" id="IPR050965">
    <property type="entry name" value="UPF0336/Enoyl-CoA_hydratase"/>
</dbReference>
<dbReference type="PANTHER" id="PTHR43437:SF3">
    <property type="entry name" value="HYDROXYACYL-THIOESTER DEHYDRATASE TYPE 2, MITOCHONDRIAL"/>
    <property type="match status" value="1"/>
</dbReference>
<feature type="region of interest" description="Disordered" evidence="1">
    <location>
        <begin position="1"/>
        <end position="23"/>
    </location>
</feature>
<organism evidence="3 4">
    <name type="scientific">Paraburkholderia susongensis</name>
    <dbReference type="NCBI Taxonomy" id="1515439"/>
    <lineage>
        <taxon>Bacteria</taxon>
        <taxon>Pseudomonadati</taxon>
        <taxon>Pseudomonadota</taxon>
        <taxon>Betaproteobacteria</taxon>
        <taxon>Burkholderiales</taxon>
        <taxon>Burkholderiaceae</taxon>
        <taxon>Paraburkholderia</taxon>
    </lineage>
</organism>
<dbReference type="OrthoDB" id="9800237at2"/>
<proteinExistence type="predicted"/>
<protein>
    <submittedName>
        <fullName evidence="3">Acyl dehydratase</fullName>
    </submittedName>
</protein>
<sequence length="148" mass="15493">MSDNNGWTRTLGGMPAAGASAERTKTMSMRDIELFTEITGDRNPLHYDEALAKASPFGGLIVQGGVTSGILNAIVAEELPGPGSVFLGMELKFSKGVLVGDTVTGKVTVKTVREDKPICTIEVSVTNQKGDVCLSGTATTYTTPLKQG</sequence>
<dbReference type="CDD" id="cd03449">
    <property type="entry name" value="R_hydratase"/>
    <property type="match status" value="1"/>
</dbReference>
<dbReference type="GO" id="GO:0006633">
    <property type="term" value="P:fatty acid biosynthetic process"/>
    <property type="evidence" value="ECO:0007669"/>
    <property type="project" value="TreeGrafter"/>
</dbReference>
<evidence type="ECO:0000313" key="3">
    <source>
        <dbReference type="EMBL" id="SMG54072.1"/>
    </source>
</evidence>
<evidence type="ECO:0000313" key="4">
    <source>
        <dbReference type="Proteomes" id="UP000193228"/>
    </source>
</evidence>
<evidence type="ECO:0000259" key="2">
    <source>
        <dbReference type="Pfam" id="PF01575"/>
    </source>
</evidence>
<evidence type="ECO:0000256" key="1">
    <source>
        <dbReference type="SAM" id="MobiDB-lite"/>
    </source>
</evidence>
<dbReference type="Pfam" id="PF01575">
    <property type="entry name" value="MaoC_dehydratas"/>
    <property type="match status" value="1"/>
</dbReference>
<reference evidence="4" key="1">
    <citation type="submission" date="2017-04" db="EMBL/GenBank/DDBJ databases">
        <authorList>
            <person name="Varghese N."/>
            <person name="Submissions S."/>
        </authorList>
    </citation>
    <scope>NUCLEOTIDE SEQUENCE [LARGE SCALE GENOMIC DNA]</scope>
    <source>
        <strain evidence="4">LMG 29540</strain>
    </source>
</reference>
<accession>A0A1X7LLG0</accession>
<dbReference type="STRING" id="1515439.SAMN06265784_106316"/>
<dbReference type="InterPro" id="IPR029069">
    <property type="entry name" value="HotDog_dom_sf"/>
</dbReference>
<dbReference type="Gene3D" id="3.10.129.10">
    <property type="entry name" value="Hotdog Thioesterase"/>
    <property type="match status" value="1"/>
</dbReference>
<dbReference type="GO" id="GO:0019171">
    <property type="term" value="F:(3R)-hydroxyacyl-[acyl-carrier-protein] dehydratase activity"/>
    <property type="evidence" value="ECO:0007669"/>
    <property type="project" value="TreeGrafter"/>
</dbReference>
<dbReference type="RefSeq" id="WP_085486358.1">
    <property type="nucleotide sequence ID" value="NZ_FXAT01000006.1"/>
</dbReference>
<dbReference type="EMBL" id="FXAT01000006">
    <property type="protein sequence ID" value="SMG54072.1"/>
    <property type="molecule type" value="Genomic_DNA"/>
</dbReference>
<dbReference type="Proteomes" id="UP000193228">
    <property type="component" value="Unassembled WGS sequence"/>
</dbReference>